<feature type="site" description="Interaction with DNA" evidence="10">
    <location>
        <position position="43"/>
    </location>
</feature>
<dbReference type="InterPro" id="IPR006171">
    <property type="entry name" value="TOPRIM_dom"/>
</dbReference>
<proteinExistence type="inferred from homology"/>
<keyword evidence="9 10" id="KW-0413">Isomerase</keyword>
<keyword evidence="8 10" id="KW-0238">DNA-binding</keyword>
<dbReference type="GO" id="GO:0006265">
    <property type="term" value="P:DNA topological change"/>
    <property type="evidence" value="ECO:0007669"/>
    <property type="project" value="UniProtKB-UniRule"/>
</dbReference>
<feature type="site" description="Interaction with DNA" evidence="10">
    <location>
        <position position="153"/>
    </location>
</feature>
<dbReference type="EC" id="5.6.2.1" evidence="10"/>
<feature type="site" description="Interaction with DNA" evidence="10">
    <location>
        <position position="310"/>
    </location>
</feature>
<dbReference type="GO" id="GO:0008270">
    <property type="term" value="F:zinc ion binding"/>
    <property type="evidence" value="ECO:0007669"/>
    <property type="project" value="UniProtKB-KW"/>
</dbReference>
<evidence type="ECO:0000259" key="11">
    <source>
        <dbReference type="PROSITE" id="PS50880"/>
    </source>
</evidence>
<dbReference type="InterPro" id="IPR003602">
    <property type="entry name" value="Topo_IA_DNA-bd_dom"/>
</dbReference>
<feature type="site" description="Interaction with DNA" evidence="10">
    <location>
        <position position="150"/>
    </location>
</feature>
<dbReference type="Gene3D" id="1.10.460.10">
    <property type="entry name" value="Topoisomerase I, domain 2"/>
    <property type="match status" value="1"/>
</dbReference>
<accession>A0A926IT39</accession>
<feature type="site" description="Interaction with DNA" evidence="10">
    <location>
        <position position="149"/>
    </location>
</feature>
<evidence type="ECO:0000256" key="10">
    <source>
        <dbReference type="HAMAP-Rule" id="MF_00952"/>
    </source>
</evidence>
<feature type="region of interest" description="Interaction with DNA" evidence="10">
    <location>
        <begin position="173"/>
        <end position="178"/>
    </location>
</feature>
<dbReference type="PANTHER" id="PTHR42785">
    <property type="entry name" value="DNA TOPOISOMERASE, TYPE IA, CORE"/>
    <property type="match status" value="1"/>
</dbReference>
<comment type="function">
    <text evidence="10">Releases the supercoiling and torsional tension of DNA, which is introduced during the DNA replication and transcription, by transiently cleaving and rejoining one strand of the DNA duplex. Introduces a single-strand break via transesterification at a target site in duplex DNA. The scissile phosphodiester is attacked by the catalytic tyrosine of the enzyme, resulting in the formation of a DNA-(5'-phosphotyrosyl)-enzyme intermediate and the expulsion of a 3'-OH DNA strand. The free DNA strand then undergoes passage around the unbroken strand, thus removing DNA supercoils. Finally, in the religation step, the DNA 3'-OH attacks the covalent intermediate to expel the active-site tyrosine and restore the DNA phosphodiester backbone.</text>
</comment>
<dbReference type="Pfam" id="PF01131">
    <property type="entry name" value="Topoisom_bac"/>
    <property type="match status" value="1"/>
</dbReference>
<dbReference type="RefSeq" id="WP_262431078.1">
    <property type="nucleotide sequence ID" value="NZ_JACRTE010000001.1"/>
</dbReference>
<dbReference type="Gene3D" id="3.40.50.140">
    <property type="match status" value="1"/>
</dbReference>
<dbReference type="InterPro" id="IPR023406">
    <property type="entry name" value="Topo_IA_AS"/>
</dbReference>
<feature type="domain" description="Topo IA-type catalytic" evidence="12">
    <location>
        <begin position="139"/>
        <end position="567"/>
    </location>
</feature>
<dbReference type="InterPro" id="IPR023405">
    <property type="entry name" value="Topo_IA_core_domain"/>
</dbReference>
<dbReference type="InterPro" id="IPR013497">
    <property type="entry name" value="Topo_IA_cen"/>
</dbReference>
<dbReference type="EMBL" id="JACRTE010000001">
    <property type="protein sequence ID" value="MBC8595363.1"/>
    <property type="molecule type" value="Genomic_DNA"/>
</dbReference>
<evidence type="ECO:0000256" key="2">
    <source>
        <dbReference type="ARBA" id="ARBA00009446"/>
    </source>
</evidence>
<dbReference type="Pfam" id="PF01751">
    <property type="entry name" value="Toprim"/>
    <property type="match status" value="1"/>
</dbReference>
<dbReference type="NCBIfam" id="TIGR01051">
    <property type="entry name" value="topA_bact"/>
    <property type="match status" value="1"/>
</dbReference>
<dbReference type="SMART" id="SM00437">
    <property type="entry name" value="TOP1Ac"/>
    <property type="match status" value="1"/>
</dbReference>
<reference evidence="13" key="1">
    <citation type="submission" date="2020-08" db="EMBL/GenBank/DDBJ databases">
        <title>Genome public.</title>
        <authorList>
            <person name="Liu C."/>
            <person name="Sun Q."/>
        </authorList>
    </citation>
    <scope>NUCLEOTIDE SEQUENCE</scope>
    <source>
        <strain evidence="13">NSJ-50</strain>
    </source>
</reference>
<evidence type="ECO:0000256" key="5">
    <source>
        <dbReference type="ARBA" id="ARBA00022833"/>
    </source>
</evidence>
<feature type="site" description="Interaction with DNA" evidence="10">
    <location>
        <position position="165"/>
    </location>
</feature>
<dbReference type="Proteomes" id="UP000647416">
    <property type="component" value="Unassembled WGS sequence"/>
</dbReference>
<feature type="site" description="Interaction with DNA" evidence="10">
    <location>
        <position position="158"/>
    </location>
</feature>
<evidence type="ECO:0000256" key="4">
    <source>
        <dbReference type="ARBA" id="ARBA00022771"/>
    </source>
</evidence>
<dbReference type="PROSITE" id="PS00396">
    <property type="entry name" value="TOPO_IA_1"/>
    <property type="match status" value="1"/>
</dbReference>
<dbReference type="InterPro" id="IPR000380">
    <property type="entry name" value="Topo_IA"/>
</dbReference>
<keyword evidence="14" id="KW-1185">Reference proteome</keyword>
<dbReference type="PRINTS" id="PR00417">
    <property type="entry name" value="PRTPISMRASEI"/>
</dbReference>
<evidence type="ECO:0000256" key="3">
    <source>
        <dbReference type="ARBA" id="ARBA00022723"/>
    </source>
</evidence>
<dbReference type="InterPro" id="IPR013826">
    <property type="entry name" value="Topo_IA_cen_sub3"/>
</dbReference>
<sequence length="706" mass="79378">MAKSTGSKTVKKGKLVIVESPAKAGTIKKYLGKDYKVMASMGHLIDLPKSKLGIDPENNYEPKYITIRGKAELVNSLKKEAKSSSKVYLATDPDREGEAISWHLARILGIDEGEKCRITFNEITKTAVTDSIKKPREIDINLVDAQQTRRVLDRIVGYKISPLLWKKVKKGLSAGRVQSVATRLVCDRENEIKDFIPEEYWTLDAHLLKDKKALTAKFYGINGKKCELKTEEDTNKVLKALDGASYVVSDVKESVKQRTPAPPFTTSTMQQEAARKLGFTTKRTMQAAQQLYEGINITGRGTVGLITYMRTDSLRISSEFQAQARAYIKTAYGDEYITPAPRFYKTKKEAQDAHEAIRPTSLDLSPVKIKDNLSNDQFKLYKLVWERFLSSQMTNVVYDAVSATIDANSYTFKATGSTVKFDGFTILYTEGADQKEEAEKKLPKLENGDVLKLKELKEEQKFTQPPARYTEASLIKALEEKGIGRPSTYSPTITTIIARGYVLREKKQLVATELGMIVTDLMKEYFSKIVDVTFTAAMEEQLDMVADGDIDWHTVIADFYPPFVKTVEDAEKAIGNIELKDEVSDVVCEKCGRLMVYKHGRFGKFLACPGFPECRNAKAIVKKTGTLCPKCGKAIVEKKTKSGKLFYGCEGYPECAFTSWDKPLDEKCPVCGSQMYQRTGRFKGKYCPKCRDEKESKKKTKKDTEK</sequence>
<evidence type="ECO:0000256" key="9">
    <source>
        <dbReference type="ARBA" id="ARBA00023235"/>
    </source>
</evidence>
<organism evidence="13 14">
    <name type="scientific">Qingrenia yutianensis</name>
    <dbReference type="NCBI Taxonomy" id="2763676"/>
    <lineage>
        <taxon>Bacteria</taxon>
        <taxon>Bacillati</taxon>
        <taxon>Bacillota</taxon>
        <taxon>Clostridia</taxon>
        <taxon>Eubacteriales</taxon>
        <taxon>Oscillospiraceae</taxon>
        <taxon>Qingrenia</taxon>
    </lineage>
</organism>
<dbReference type="Gene3D" id="1.10.290.10">
    <property type="entry name" value="Topoisomerase I, domain 4"/>
    <property type="match status" value="1"/>
</dbReference>
<dbReference type="CDD" id="cd00186">
    <property type="entry name" value="TOP1Ac"/>
    <property type="match status" value="1"/>
</dbReference>
<dbReference type="SMART" id="SM00493">
    <property type="entry name" value="TOPRIM"/>
    <property type="match status" value="1"/>
</dbReference>
<name>A0A926IT39_9FIRM</name>
<comment type="subunit">
    <text evidence="10">Monomer.</text>
</comment>
<dbReference type="InterPro" id="IPR013825">
    <property type="entry name" value="Topo_IA_cen_sub2"/>
</dbReference>
<dbReference type="SUPFAM" id="SSF56712">
    <property type="entry name" value="Prokaryotic type I DNA topoisomerase"/>
    <property type="match status" value="1"/>
</dbReference>
<dbReference type="PANTHER" id="PTHR42785:SF1">
    <property type="entry name" value="DNA TOPOISOMERASE"/>
    <property type="match status" value="1"/>
</dbReference>
<comment type="similarity">
    <text evidence="2 10">Belongs to the type IA topoisomerase family.</text>
</comment>
<dbReference type="GO" id="GO:0003677">
    <property type="term" value="F:DNA binding"/>
    <property type="evidence" value="ECO:0007669"/>
    <property type="project" value="UniProtKB-KW"/>
</dbReference>
<evidence type="ECO:0000313" key="14">
    <source>
        <dbReference type="Proteomes" id="UP000647416"/>
    </source>
</evidence>
<keyword evidence="6" id="KW-0460">Magnesium</keyword>
<evidence type="ECO:0000259" key="12">
    <source>
        <dbReference type="PROSITE" id="PS52039"/>
    </source>
</evidence>
<dbReference type="PROSITE" id="PS52039">
    <property type="entry name" value="TOPO_IA_2"/>
    <property type="match status" value="1"/>
</dbReference>
<dbReference type="AlphaFoldDB" id="A0A926IT39"/>
<comment type="catalytic activity">
    <reaction evidence="1 10">
        <text>ATP-independent breakage of single-stranded DNA, followed by passage and rejoining.</text>
        <dbReference type="EC" id="5.6.2.1"/>
    </reaction>
</comment>
<dbReference type="InterPro" id="IPR013498">
    <property type="entry name" value="Topo_IA_Znf"/>
</dbReference>
<dbReference type="InterPro" id="IPR028612">
    <property type="entry name" value="Topoisom_1_IA"/>
</dbReference>
<gene>
    <name evidence="10 13" type="primary">topA</name>
    <name evidence="13" type="ORF">H8706_00560</name>
</gene>
<dbReference type="InterPro" id="IPR003601">
    <property type="entry name" value="Topo_IA_2"/>
</dbReference>
<evidence type="ECO:0000256" key="8">
    <source>
        <dbReference type="ARBA" id="ARBA00023125"/>
    </source>
</evidence>
<dbReference type="SUPFAM" id="SSF57783">
    <property type="entry name" value="Zinc beta-ribbon"/>
    <property type="match status" value="1"/>
</dbReference>
<dbReference type="Gene3D" id="3.30.65.10">
    <property type="entry name" value="Bacterial Topoisomerase I, domain 1"/>
    <property type="match status" value="2"/>
</dbReference>
<feature type="domain" description="Toprim" evidence="11">
    <location>
        <begin position="13"/>
        <end position="123"/>
    </location>
</feature>
<feature type="site" description="Interaction with DNA" evidence="10">
    <location>
        <position position="499"/>
    </location>
</feature>
<dbReference type="HAMAP" id="MF_00952">
    <property type="entry name" value="Topoisom_1_prok"/>
    <property type="match status" value="1"/>
</dbReference>
<feature type="active site" description="O-(5'-phospho-DNA)-tyrosine intermediate" evidence="10">
    <location>
        <position position="308"/>
    </location>
</feature>
<dbReference type="SMART" id="SM00436">
    <property type="entry name" value="TOP1Bc"/>
    <property type="match status" value="1"/>
</dbReference>
<dbReference type="GO" id="GO:0005694">
    <property type="term" value="C:chromosome"/>
    <property type="evidence" value="ECO:0007669"/>
    <property type="project" value="InterPro"/>
</dbReference>
<evidence type="ECO:0000256" key="6">
    <source>
        <dbReference type="ARBA" id="ARBA00022842"/>
    </source>
</evidence>
<evidence type="ECO:0000256" key="1">
    <source>
        <dbReference type="ARBA" id="ARBA00000213"/>
    </source>
</evidence>
<comment type="caution">
    <text evidence="13">The sequence shown here is derived from an EMBL/GenBank/DDBJ whole genome shotgun (WGS) entry which is preliminary data.</text>
</comment>
<keyword evidence="7 10" id="KW-0799">Topoisomerase</keyword>
<keyword evidence="5" id="KW-0862">Zinc</keyword>
<keyword evidence="3" id="KW-0479">Metal-binding</keyword>
<dbReference type="InterPro" id="IPR034149">
    <property type="entry name" value="TOPRIM_TopoI"/>
</dbReference>
<dbReference type="PROSITE" id="PS50880">
    <property type="entry name" value="TOPRIM"/>
    <property type="match status" value="1"/>
</dbReference>
<dbReference type="Pfam" id="PF01396">
    <property type="entry name" value="Zn_ribbon_Top1"/>
    <property type="match status" value="3"/>
</dbReference>
<evidence type="ECO:0000256" key="7">
    <source>
        <dbReference type="ARBA" id="ARBA00023029"/>
    </source>
</evidence>
<keyword evidence="4" id="KW-0863">Zinc-finger</keyword>
<dbReference type="InterPro" id="IPR013824">
    <property type="entry name" value="Topo_IA_cen_sub1"/>
</dbReference>
<dbReference type="InterPro" id="IPR005733">
    <property type="entry name" value="TopoI_bac-type"/>
</dbReference>
<dbReference type="CDD" id="cd03363">
    <property type="entry name" value="TOPRIM_TopoIA_TopoI"/>
    <property type="match status" value="1"/>
</dbReference>
<dbReference type="Gene3D" id="2.70.20.10">
    <property type="entry name" value="Topoisomerase I, domain 3"/>
    <property type="match status" value="1"/>
</dbReference>
<evidence type="ECO:0000313" key="13">
    <source>
        <dbReference type="EMBL" id="MBC8595363.1"/>
    </source>
</evidence>
<dbReference type="GO" id="GO:0003917">
    <property type="term" value="F:DNA topoisomerase type I (single strand cut, ATP-independent) activity"/>
    <property type="evidence" value="ECO:0007669"/>
    <property type="project" value="UniProtKB-UniRule"/>
</dbReference>
<protein>
    <recommendedName>
        <fullName evidence="10">DNA topoisomerase 1</fullName>
        <ecNumber evidence="10">5.6.2.1</ecNumber>
    </recommendedName>
    <alternativeName>
        <fullName evidence="10">DNA topoisomerase I</fullName>
    </alternativeName>
</protein>